<feature type="compositionally biased region" description="Basic residues" evidence="5">
    <location>
        <begin position="1"/>
        <end position="16"/>
    </location>
</feature>
<feature type="compositionally biased region" description="Basic and acidic residues" evidence="5">
    <location>
        <begin position="133"/>
        <end position="146"/>
    </location>
</feature>
<keyword evidence="4 6" id="KW-0472">Membrane</keyword>
<evidence type="ECO:0000256" key="2">
    <source>
        <dbReference type="ARBA" id="ARBA00022692"/>
    </source>
</evidence>
<dbReference type="EMBL" id="QOCI01000016">
    <property type="protein sequence ID" value="RRR17200.1"/>
    <property type="molecule type" value="Genomic_DNA"/>
</dbReference>
<feature type="region of interest" description="Disordered" evidence="5">
    <location>
        <begin position="1"/>
        <end position="270"/>
    </location>
</feature>
<dbReference type="Gene3D" id="3.40.50.300">
    <property type="entry name" value="P-loop containing nucleotide triphosphate hydrolases"/>
    <property type="match status" value="1"/>
</dbReference>
<dbReference type="AlphaFoldDB" id="A0A3R8SN02"/>
<feature type="domain" description="ABC transmembrane type-1" evidence="8">
    <location>
        <begin position="292"/>
        <end position="572"/>
    </location>
</feature>
<evidence type="ECO:0000259" key="7">
    <source>
        <dbReference type="PROSITE" id="PS50893"/>
    </source>
</evidence>
<feature type="transmembrane region" description="Helical" evidence="6">
    <location>
        <begin position="434"/>
        <end position="451"/>
    </location>
</feature>
<accession>A0A3R8SN02</accession>
<dbReference type="GO" id="GO:0016887">
    <property type="term" value="F:ATP hydrolysis activity"/>
    <property type="evidence" value="ECO:0007669"/>
    <property type="project" value="InterPro"/>
</dbReference>
<dbReference type="Gene3D" id="1.20.1560.10">
    <property type="entry name" value="ABC transporter type 1, transmembrane domain"/>
    <property type="match status" value="1"/>
</dbReference>
<dbReference type="SUPFAM" id="SSF52540">
    <property type="entry name" value="P-loop containing nucleoside triphosphate hydrolases"/>
    <property type="match status" value="1"/>
</dbReference>
<feature type="compositionally biased region" description="Low complexity" evidence="5">
    <location>
        <begin position="252"/>
        <end position="262"/>
    </location>
</feature>
<evidence type="ECO:0000313" key="9">
    <source>
        <dbReference type="EMBL" id="RRR17200.1"/>
    </source>
</evidence>
<feature type="transmembrane region" description="Helical" evidence="6">
    <location>
        <begin position="410"/>
        <end position="428"/>
    </location>
</feature>
<dbReference type="SUPFAM" id="SSF90123">
    <property type="entry name" value="ABC transporter transmembrane region"/>
    <property type="match status" value="1"/>
</dbReference>
<feature type="domain" description="ABC transporter" evidence="7">
    <location>
        <begin position="606"/>
        <end position="839"/>
    </location>
</feature>
<dbReference type="Proteomes" id="UP000274327">
    <property type="component" value="Unassembled WGS sequence"/>
</dbReference>
<sequence>MPHWRTLRRRAERRRRAGDEPMTAHATPEQPGPEPADAPDPHDPAAGTVSERPSPPVWSAAEAHDVWSEQGADGGAGAQDWLQGPVEPRPEPPTDELPVAEPAPESSAPAAPLAAVPDAATDQIDAPTAPDVEPDRDPESGEHWHVVDQPLGADPQSADTQNADPQVAAPQSGAAQAGAVPSGMPPVAGAPSTRPAEDPALPADGGRDTAGADPRDARTSEDGGAAAQRMPHRPPHRPSQPGATAAHHDEAPAAASRPADLAPAPPARPGGTLSASLELLAPHLRPQRPALATGVITLVLGTIALALAPLALRGGLDAASSAGAGPSAALPAAIGLAAAALIGVGLRALAATSLDGAGSRAATGLRSRLLHHLHRLSPGRDIEDLEGAATPLLEDVASLRDFVGRAGPRLLGAVIALVTLLITVLAIAPALAPVPILAAVLAAVVSILAGRSGARRETAARTDAAALADTAQELLAATRTVQSYGLEDRAAGTLAEVGARAARSRSAARRGRVLGLAAHSLVGAAGAVAVLLLAGAQPGGPSAGDLVVVLAATLAAVPLVGAIVRSRAEIASAVAAASGLSDLLSRTAAIGEPPRTLGVGRLRGEVMFSAITAHSERGPRFDGISVVIPAGQRVALMDRSGAEASALLSYLLRFDQPETGRVLLDRYDTRSLSLADLRGALAVVQREPALFSETVRENIRVGRPEADDLEVAEAARRSGADVLHSELPNGYETLLVRRGAALTDGRRRRIAIARALLRDAPVVLLDRADAELAPRERAEVLAALDALGEGRTVLIHSRDPETVRGADRVLWFEDGRLVEDGHPDRLADDPDSRLATWLLEADDPEA</sequence>
<evidence type="ECO:0000313" key="10">
    <source>
        <dbReference type="Proteomes" id="UP000274327"/>
    </source>
</evidence>
<protein>
    <recommendedName>
        <fullName evidence="11">ABC transporter ATP-binding protein</fullName>
    </recommendedName>
</protein>
<evidence type="ECO:0000256" key="6">
    <source>
        <dbReference type="SAM" id="Phobius"/>
    </source>
</evidence>
<feature type="transmembrane region" description="Helical" evidence="6">
    <location>
        <begin position="513"/>
        <end position="534"/>
    </location>
</feature>
<feature type="transmembrane region" description="Helical" evidence="6">
    <location>
        <begin position="546"/>
        <end position="564"/>
    </location>
</feature>
<dbReference type="InterPro" id="IPR036640">
    <property type="entry name" value="ABC1_TM_sf"/>
</dbReference>
<dbReference type="GO" id="GO:0034040">
    <property type="term" value="F:ATPase-coupled lipid transmembrane transporter activity"/>
    <property type="evidence" value="ECO:0007669"/>
    <property type="project" value="TreeGrafter"/>
</dbReference>
<dbReference type="GO" id="GO:0005886">
    <property type="term" value="C:plasma membrane"/>
    <property type="evidence" value="ECO:0007669"/>
    <property type="project" value="UniProtKB-SubCell"/>
</dbReference>
<dbReference type="GO" id="GO:0140359">
    <property type="term" value="F:ABC-type transporter activity"/>
    <property type="evidence" value="ECO:0007669"/>
    <property type="project" value="InterPro"/>
</dbReference>
<proteinExistence type="predicted"/>
<evidence type="ECO:0008006" key="11">
    <source>
        <dbReference type="Google" id="ProtNLM"/>
    </source>
</evidence>
<evidence type="ECO:0000256" key="1">
    <source>
        <dbReference type="ARBA" id="ARBA00004651"/>
    </source>
</evidence>
<dbReference type="PANTHER" id="PTHR24221:SF654">
    <property type="entry name" value="ATP-BINDING CASSETTE SUB-FAMILY B MEMBER 6"/>
    <property type="match status" value="1"/>
</dbReference>
<dbReference type="InterPro" id="IPR027417">
    <property type="entry name" value="P-loop_NTPase"/>
</dbReference>
<dbReference type="PANTHER" id="PTHR24221">
    <property type="entry name" value="ATP-BINDING CASSETTE SUB-FAMILY B"/>
    <property type="match status" value="1"/>
</dbReference>
<name>A0A3R8SN02_9MICO</name>
<organism evidence="9 10">
    <name type="scientific">Brachybacterium paraconglomeratum</name>
    <dbReference type="NCBI Taxonomy" id="173362"/>
    <lineage>
        <taxon>Bacteria</taxon>
        <taxon>Bacillati</taxon>
        <taxon>Actinomycetota</taxon>
        <taxon>Actinomycetes</taxon>
        <taxon>Micrococcales</taxon>
        <taxon>Dermabacteraceae</taxon>
        <taxon>Brachybacterium</taxon>
    </lineage>
</organism>
<gene>
    <name evidence="9" type="ORF">DS079_15580</name>
</gene>
<feature type="compositionally biased region" description="Low complexity" evidence="5">
    <location>
        <begin position="97"/>
        <end position="120"/>
    </location>
</feature>
<dbReference type="GO" id="GO:0005524">
    <property type="term" value="F:ATP binding"/>
    <property type="evidence" value="ECO:0007669"/>
    <property type="project" value="InterPro"/>
</dbReference>
<dbReference type="PROSITE" id="PS50893">
    <property type="entry name" value="ABC_TRANSPORTER_2"/>
    <property type="match status" value="1"/>
</dbReference>
<evidence type="ECO:0000256" key="5">
    <source>
        <dbReference type="SAM" id="MobiDB-lite"/>
    </source>
</evidence>
<evidence type="ECO:0000256" key="3">
    <source>
        <dbReference type="ARBA" id="ARBA00022989"/>
    </source>
</evidence>
<evidence type="ECO:0000256" key="4">
    <source>
        <dbReference type="ARBA" id="ARBA00023136"/>
    </source>
</evidence>
<keyword evidence="3 6" id="KW-1133">Transmembrane helix</keyword>
<dbReference type="Pfam" id="PF00005">
    <property type="entry name" value="ABC_tran"/>
    <property type="match status" value="1"/>
</dbReference>
<keyword evidence="10" id="KW-1185">Reference proteome</keyword>
<feature type="compositionally biased region" description="Low complexity" evidence="5">
    <location>
        <begin position="165"/>
        <end position="182"/>
    </location>
</feature>
<feature type="transmembrane region" description="Helical" evidence="6">
    <location>
        <begin position="332"/>
        <end position="350"/>
    </location>
</feature>
<evidence type="ECO:0000259" key="8">
    <source>
        <dbReference type="PROSITE" id="PS50929"/>
    </source>
</evidence>
<reference evidence="9 10" key="1">
    <citation type="submission" date="2018-07" db="EMBL/GenBank/DDBJ databases">
        <title>Brachybacteriurn paraconglorneratum KCTC 9916.</title>
        <authorList>
            <person name="Li Y."/>
        </authorList>
    </citation>
    <scope>NUCLEOTIDE SEQUENCE [LARGE SCALE GENOMIC DNA]</scope>
    <source>
        <strain evidence="9 10">KCTC 9916</strain>
    </source>
</reference>
<dbReference type="InterPro" id="IPR039421">
    <property type="entry name" value="Type_1_exporter"/>
</dbReference>
<dbReference type="PROSITE" id="PS50929">
    <property type="entry name" value="ABC_TM1F"/>
    <property type="match status" value="1"/>
</dbReference>
<dbReference type="Pfam" id="PF00664">
    <property type="entry name" value="ABC_membrane"/>
    <property type="match status" value="1"/>
</dbReference>
<comment type="subcellular location">
    <subcellularLocation>
        <location evidence="1">Cell membrane</location>
        <topology evidence="1">Multi-pass membrane protein</topology>
    </subcellularLocation>
</comment>
<feature type="transmembrane region" description="Helical" evidence="6">
    <location>
        <begin position="290"/>
        <end position="312"/>
    </location>
</feature>
<dbReference type="InterPro" id="IPR011527">
    <property type="entry name" value="ABC1_TM_dom"/>
</dbReference>
<keyword evidence="2 6" id="KW-0812">Transmembrane</keyword>
<comment type="caution">
    <text evidence="9">The sequence shown here is derived from an EMBL/GenBank/DDBJ whole genome shotgun (WGS) entry which is preliminary data.</text>
</comment>
<dbReference type="InterPro" id="IPR003439">
    <property type="entry name" value="ABC_transporter-like_ATP-bd"/>
</dbReference>